<dbReference type="GO" id="GO:0050622">
    <property type="term" value="F:glycine dehydrogenase (cyanide-forming) activity"/>
    <property type="evidence" value="ECO:0007669"/>
    <property type="project" value="UniProtKB-EC"/>
</dbReference>
<dbReference type="EC" id="1.4.99.5" evidence="2"/>
<keyword evidence="3" id="KW-1185">Reference proteome</keyword>
<dbReference type="Proteomes" id="UP000092819">
    <property type="component" value="Unassembled WGS sequence"/>
</dbReference>
<name>A0A1C3JIV1_9VIBR</name>
<dbReference type="InterPro" id="IPR036010">
    <property type="entry name" value="2Fe-2S_ferredoxin-like_sf"/>
</dbReference>
<dbReference type="Gene3D" id="3.10.20.440">
    <property type="entry name" value="2Fe-2S iron-sulphur cluster binding domain, sarcosine oxidase, alpha subunit, N-terminal domain"/>
    <property type="match status" value="1"/>
</dbReference>
<proteinExistence type="predicted"/>
<keyword evidence="1 2" id="KW-0560">Oxidoreductase</keyword>
<dbReference type="InterPro" id="IPR042204">
    <property type="entry name" value="2Fe-2S-bd_N"/>
</dbReference>
<gene>
    <name evidence="2" type="primary">hcnA</name>
    <name evidence="2" type="ORF">VCE7224_03787</name>
</gene>
<evidence type="ECO:0000256" key="1">
    <source>
        <dbReference type="ARBA" id="ARBA00023002"/>
    </source>
</evidence>
<sequence>MLKRLHESSPATEFVTITFEGEQLQVPAGETVLASVMAASAGYNRTSPISGAHRAGYCQMGVCFECLMEIDGIPNQQACAIPVHDGMVVNRQEGKKVLVNG</sequence>
<reference evidence="3" key="1">
    <citation type="submission" date="2016-06" db="EMBL/GenBank/DDBJ databases">
        <authorList>
            <person name="Rodrigo-Torres L."/>
            <person name="Arahal D.R."/>
        </authorList>
    </citation>
    <scope>NUCLEOTIDE SEQUENCE [LARGE SCALE GENOMIC DNA]</scope>
    <source>
        <strain evidence="3">CECT 7224</strain>
    </source>
</reference>
<accession>A0A1C3JIV1</accession>
<organism evidence="2 3">
    <name type="scientific">Vibrio celticus</name>
    <dbReference type="NCBI Taxonomy" id="446372"/>
    <lineage>
        <taxon>Bacteria</taxon>
        <taxon>Pseudomonadati</taxon>
        <taxon>Pseudomonadota</taxon>
        <taxon>Gammaproteobacteria</taxon>
        <taxon>Vibrionales</taxon>
        <taxon>Vibrionaceae</taxon>
        <taxon>Vibrio</taxon>
    </lineage>
</organism>
<dbReference type="GO" id="GO:0051536">
    <property type="term" value="F:iron-sulfur cluster binding"/>
    <property type="evidence" value="ECO:0007669"/>
    <property type="project" value="InterPro"/>
</dbReference>
<dbReference type="EMBL" id="FLQZ01000100">
    <property type="protein sequence ID" value="SBT15004.1"/>
    <property type="molecule type" value="Genomic_DNA"/>
</dbReference>
<evidence type="ECO:0000313" key="2">
    <source>
        <dbReference type="EMBL" id="SBT15004.1"/>
    </source>
</evidence>
<dbReference type="SUPFAM" id="SSF54292">
    <property type="entry name" value="2Fe-2S ferredoxin-like"/>
    <property type="match status" value="1"/>
</dbReference>
<evidence type="ECO:0000313" key="3">
    <source>
        <dbReference type="Proteomes" id="UP000092819"/>
    </source>
</evidence>
<dbReference type="Pfam" id="PF13510">
    <property type="entry name" value="Fer2_4"/>
    <property type="match status" value="1"/>
</dbReference>
<dbReference type="AlphaFoldDB" id="A0A1C3JIV1"/>
<dbReference type="RefSeq" id="WP_065677353.1">
    <property type="nucleotide sequence ID" value="NZ_AP025463.1"/>
</dbReference>
<protein>
    <submittedName>
        <fullName evidence="2">Hydrogen cyanide synthase subunit HcnA</fullName>
        <ecNumber evidence="2">1.4.99.5</ecNumber>
    </submittedName>
</protein>